<keyword evidence="3" id="KW-1185">Reference proteome</keyword>
<evidence type="ECO:0000256" key="1">
    <source>
        <dbReference type="SAM" id="Phobius"/>
    </source>
</evidence>
<dbReference type="Proteomes" id="UP001198220">
    <property type="component" value="Unassembled WGS sequence"/>
</dbReference>
<protein>
    <submittedName>
        <fullName evidence="2">Small multi-drug export protein</fullName>
    </submittedName>
</protein>
<evidence type="ECO:0000313" key="2">
    <source>
        <dbReference type="EMBL" id="MCC2125018.1"/>
    </source>
</evidence>
<dbReference type="RefSeq" id="WP_308458506.1">
    <property type="nucleotide sequence ID" value="NZ_JAJEPS010000001.1"/>
</dbReference>
<feature type="transmembrane region" description="Helical" evidence="1">
    <location>
        <begin position="138"/>
        <end position="165"/>
    </location>
</feature>
<keyword evidence="1" id="KW-0472">Membrane</keyword>
<dbReference type="Pfam" id="PF06695">
    <property type="entry name" value="Sm_multidrug_ex"/>
    <property type="match status" value="1"/>
</dbReference>
<feature type="transmembrane region" description="Helical" evidence="1">
    <location>
        <begin position="105"/>
        <end position="131"/>
    </location>
</feature>
<name>A0AAE3A7S6_9FIRM</name>
<dbReference type="PANTHER" id="PTHR36007:SF2">
    <property type="entry name" value="TRANSPORT PROTEIN-RELATED"/>
    <property type="match status" value="1"/>
</dbReference>
<proteinExistence type="predicted"/>
<organism evidence="2 3">
    <name type="scientific">Hominiventricola filiformis</name>
    <dbReference type="NCBI Taxonomy" id="2885352"/>
    <lineage>
        <taxon>Bacteria</taxon>
        <taxon>Bacillati</taxon>
        <taxon>Bacillota</taxon>
        <taxon>Clostridia</taxon>
        <taxon>Lachnospirales</taxon>
        <taxon>Lachnospiraceae</taxon>
        <taxon>Hominiventricola</taxon>
    </lineage>
</organism>
<dbReference type="EMBL" id="JAJEPS010000001">
    <property type="protein sequence ID" value="MCC2125018.1"/>
    <property type="molecule type" value="Genomic_DNA"/>
</dbReference>
<keyword evidence="1" id="KW-0812">Transmembrane</keyword>
<accession>A0AAE3A7S6</accession>
<feature type="transmembrane region" description="Helical" evidence="1">
    <location>
        <begin position="20"/>
        <end position="43"/>
    </location>
</feature>
<dbReference type="PANTHER" id="PTHR36007">
    <property type="entry name" value="TRANSPORT PROTEIN-RELATED"/>
    <property type="match status" value="1"/>
</dbReference>
<feature type="transmembrane region" description="Helical" evidence="1">
    <location>
        <begin position="50"/>
        <end position="76"/>
    </location>
</feature>
<evidence type="ECO:0000313" key="3">
    <source>
        <dbReference type="Proteomes" id="UP001198220"/>
    </source>
</evidence>
<keyword evidence="1" id="KW-1133">Transmembrane helix</keyword>
<dbReference type="AlphaFoldDB" id="A0AAE3A7S6"/>
<gene>
    <name evidence="2" type="ORF">LKD36_02360</name>
</gene>
<reference evidence="2 3" key="1">
    <citation type="submission" date="2021-10" db="EMBL/GenBank/DDBJ databases">
        <title>Anaerobic single-cell dispensing facilitates the cultivation of human gut bacteria.</title>
        <authorList>
            <person name="Afrizal A."/>
        </authorList>
    </citation>
    <scope>NUCLEOTIDE SEQUENCE [LARGE SCALE GENOMIC DNA]</scope>
    <source>
        <strain evidence="2 3">CLA-AA-H276</strain>
    </source>
</reference>
<sequence length="166" mass="18137">METLMSAVIGALSGKASREVIVFIISMIPILELRGGLLAASVLNIDIVRALWICIVGNLIPVPFILLLITPVFNWLKQTKTFRPMVEKMENRALSKREQVEKYEFWGLVLFVGIPLPGTGAWTGSLLAALLGMKFKKAFPAVVLGILLASFIMSVVSYGLLGAILH</sequence>
<comment type="caution">
    <text evidence="2">The sequence shown here is derived from an EMBL/GenBank/DDBJ whole genome shotgun (WGS) entry which is preliminary data.</text>
</comment>
<dbReference type="InterPro" id="IPR009577">
    <property type="entry name" value="Sm_multidrug_ex"/>
</dbReference>